<evidence type="ECO:0000313" key="5">
    <source>
        <dbReference type="EMBL" id="MFC0207981.1"/>
    </source>
</evidence>
<evidence type="ECO:0000313" key="6">
    <source>
        <dbReference type="Proteomes" id="UP001589755"/>
    </source>
</evidence>
<dbReference type="EMBL" id="JBHLXD010000007">
    <property type="protein sequence ID" value="MFC0207981.1"/>
    <property type="molecule type" value="Genomic_DNA"/>
</dbReference>
<evidence type="ECO:0000256" key="1">
    <source>
        <dbReference type="ARBA" id="ARBA00023015"/>
    </source>
</evidence>
<feature type="domain" description="HTH marR-type" evidence="4">
    <location>
        <begin position="1"/>
        <end position="136"/>
    </location>
</feature>
<evidence type="ECO:0000256" key="2">
    <source>
        <dbReference type="ARBA" id="ARBA00023125"/>
    </source>
</evidence>
<keyword evidence="2" id="KW-0238">DNA-binding</keyword>
<dbReference type="PRINTS" id="PR00598">
    <property type="entry name" value="HTHMARR"/>
</dbReference>
<dbReference type="Proteomes" id="UP001589755">
    <property type="component" value="Unassembled WGS sequence"/>
</dbReference>
<keyword evidence="3" id="KW-0804">Transcription</keyword>
<dbReference type="PROSITE" id="PS50995">
    <property type="entry name" value="HTH_MARR_2"/>
    <property type="match status" value="1"/>
</dbReference>
<dbReference type="Pfam" id="PF12802">
    <property type="entry name" value="MarR_2"/>
    <property type="match status" value="1"/>
</dbReference>
<dbReference type="RefSeq" id="WP_261520675.1">
    <property type="nucleotide sequence ID" value="NZ_JAODNW010000013.1"/>
</dbReference>
<keyword evidence="6" id="KW-1185">Reference proteome</keyword>
<dbReference type="InterPro" id="IPR036390">
    <property type="entry name" value="WH_DNA-bd_sf"/>
</dbReference>
<dbReference type="InterPro" id="IPR036388">
    <property type="entry name" value="WH-like_DNA-bd_sf"/>
</dbReference>
<dbReference type="InterPro" id="IPR023187">
    <property type="entry name" value="Tscrpt_reg_MarR-type_CS"/>
</dbReference>
<dbReference type="Gene3D" id="1.10.10.10">
    <property type="entry name" value="Winged helix-like DNA-binding domain superfamily/Winged helix DNA-binding domain"/>
    <property type="match status" value="1"/>
</dbReference>
<sequence>MKEQTSLKAANLIERIGRLIHAEEQKGALNPAQWGAMRYLERANRFSRTPAALADYLCSTRGTVSQTLIALERKGYVARRPSTRDRRSVTLELTEAGHARLAQDPLHTFATHIEAVGAEDELERALSAVLGEAIVKNGSKSFGACATCRFFRRNANAGDRQAPHRCGLLDVALSGEDARRICVEHEV</sequence>
<dbReference type="InterPro" id="IPR039422">
    <property type="entry name" value="MarR/SlyA-like"/>
</dbReference>
<proteinExistence type="predicted"/>
<evidence type="ECO:0000259" key="4">
    <source>
        <dbReference type="PROSITE" id="PS50995"/>
    </source>
</evidence>
<reference evidence="5 6" key="1">
    <citation type="submission" date="2024-09" db="EMBL/GenBank/DDBJ databases">
        <authorList>
            <person name="Sun Q."/>
            <person name="Mori K."/>
        </authorList>
    </citation>
    <scope>NUCLEOTIDE SEQUENCE [LARGE SCALE GENOMIC DNA]</scope>
    <source>
        <strain evidence="5 6">CCM 8543</strain>
    </source>
</reference>
<keyword evidence="1" id="KW-0805">Transcription regulation</keyword>
<name>A0ABV6D5Q8_9HYPH</name>
<dbReference type="InterPro" id="IPR000835">
    <property type="entry name" value="HTH_MarR-typ"/>
</dbReference>
<evidence type="ECO:0000256" key="3">
    <source>
        <dbReference type="ARBA" id="ARBA00023163"/>
    </source>
</evidence>
<comment type="caution">
    <text evidence="5">The sequence shown here is derived from an EMBL/GenBank/DDBJ whole genome shotgun (WGS) entry which is preliminary data.</text>
</comment>
<dbReference type="SMART" id="SM00347">
    <property type="entry name" value="HTH_MARR"/>
    <property type="match status" value="1"/>
</dbReference>
<accession>A0ABV6D5Q8</accession>
<dbReference type="PANTHER" id="PTHR33164:SF89">
    <property type="entry name" value="MARR FAMILY REGULATORY PROTEIN"/>
    <property type="match status" value="1"/>
</dbReference>
<dbReference type="PROSITE" id="PS01117">
    <property type="entry name" value="HTH_MARR_1"/>
    <property type="match status" value="1"/>
</dbReference>
<gene>
    <name evidence="5" type="ORF">ACFFJ2_06150</name>
</gene>
<organism evidence="5 6">
    <name type="scientific">Chelativorans intermedius</name>
    <dbReference type="NCBI Taxonomy" id="515947"/>
    <lineage>
        <taxon>Bacteria</taxon>
        <taxon>Pseudomonadati</taxon>
        <taxon>Pseudomonadota</taxon>
        <taxon>Alphaproteobacteria</taxon>
        <taxon>Hyphomicrobiales</taxon>
        <taxon>Phyllobacteriaceae</taxon>
        <taxon>Chelativorans</taxon>
    </lineage>
</organism>
<protein>
    <submittedName>
        <fullName evidence="5">MarR family winged helix-turn-helix transcriptional regulator</fullName>
    </submittedName>
</protein>
<dbReference type="PANTHER" id="PTHR33164">
    <property type="entry name" value="TRANSCRIPTIONAL REGULATOR, MARR FAMILY"/>
    <property type="match status" value="1"/>
</dbReference>
<dbReference type="SUPFAM" id="SSF46785">
    <property type="entry name" value="Winged helix' DNA-binding domain"/>
    <property type="match status" value="1"/>
</dbReference>